<dbReference type="EMBL" id="QGKL01000021">
    <property type="protein sequence ID" value="PWQ97301.1"/>
    <property type="molecule type" value="Genomic_DNA"/>
</dbReference>
<keyword evidence="2" id="KW-1185">Reference proteome</keyword>
<dbReference type="OrthoDB" id="5624175at2"/>
<accession>A0A317CGK5</accession>
<evidence type="ECO:0008006" key="3">
    <source>
        <dbReference type="Google" id="ProtNLM"/>
    </source>
</evidence>
<comment type="caution">
    <text evidence="1">The sequence shown here is derived from an EMBL/GenBank/DDBJ whole genome shotgun (WGS) entry which is preliminary data.</text>
</comment>
<proteinExistence type="predicted"/>
<dbReference type="AlphaFoldDB" id="A0A317CGK5"/>
<protein>
    <recommendedName>
        <fullName evidence="3">Type II toxin-antitoxin system Phd/YefM family antitoxin</fullName>
    </recommendedName>
</protein>
<gene>
    <name evidence="1" type="ORF">DKT75_07110</name>
</gene>
<organism evidence="1 2">
    <name type="scientific">Leucothrix arctica</name>
    <dbReference type="NCBI Taxonomy" id="1481894"/>
    <lineage>
        <taxon>Bacteria</taxon>
        <taxon>Pseudomonadati</taxon>
        <taxon>Pseudomonadota</taxon>
        <taxon>Gammaproteobacteria</taxon>
        <taxon>Thiotrichales</taxon>
        <taxon>Thiotrichaceae</taxon>
        <taxon>Leucothrix</taxon>
    </lineage>
</organism>
<name>A0A317CGK5_9GAMM</name>
<dbReference type="RefSeq" id="WP_109822729.1">
    <property type="nucleotide sequence ID" value="NZ_QGKL01000021.1"/>
</dbReference>
<reference evidence="1 2" key="1">
    <citation type="submission" date="2018-05" db="EMBL/GenBank/DDBJ databases">
        <title>Leucothrix arctica sp. nov., isolated from Arctic seawater.</title>
        <authorList>
            <person name="Choi A."/>
            <person name="Baek K."/>
        </authorList>
    </citation>
    <scope>NUCLEOTIDE SEQUENCE [LARGE SCALE GENOMIC DNA]</scope>
    <source>
        <strain evidence="1 2">IMCC9719</strain>
    </source>
</reference>
<dbReference type="Proteomes" id="UP000245506">
    <property type="component" value="Unassembled WGS sequence"/>
</dbReference>
<evidence type="ECO:0000313" key="1">
    <source>
        <dbReference type="EMBL" id="PWQ97301.1"/>
    </source>
</evidence>
<evidence type="ECO:0000313" key="2">
    <source>
        <dbReference type="Proteomes" id="UP000245506"/>
    </source>
</evidence>
<sequence>MQVIEIKELQTNPDKLSKTFRQNDYALITKHGQPVGLALPFTDSVMDQGLKTWCSVKGFQNGDLSLGQLSRSLGKSQRETMKLLGFLGVAIADYDLEEDLSAIDELVG</sequence>